<evidence type="ECO:0000256" key="4">
    <source>
        <dbReference type="SAM" id="MobiDB-lite"/>
    </source>
</evidence>
<dbReference type="FunCoup" id="E4XCV4">
    <property type="interactions" value="5"/>
</dbReference>
<dbReference type="Proteomes" id="UP000001307">
    <property type="component" value="Unassembled WGS sequence"/>
</dbReference>
<dbReference type="OrthoDB" id="676979at2759"/>
<proteinExistence type="predicted"/>
<dbReference type="PROSITE" id="PS51450">
    <property type="entry name" value="LRR"/>
    <property type="match status" value="2"/>
</dbReference>
<dbReference type="Gene3D" id="3.80.10.10">
    <property type="entry name" value="Ribonuclease Inhibitor"/>
    <property type="match status" value="1"/>
</dbReference>
<name>E4XCV4_OIKDI</name>
<dbReference type="PANTHER" id="PTHR23311">
    <property type="entry name" value="HEAT SHOCK REGULATED 2"/>
    <property type="match status" value="1"/>
</dbReference>
<keyword evidence="2" id="KW-0677">Repeat</keyword>
<protein>
    <recommendedName>
        <fullName evidence="7">U2A'/phosphoprotein 32 family A C-terminal domain-containing protein</fullName>
    </recommendedName>
</protein>
<dbReference type="InterPro" id="IPR032675">
    <property type="entry name" value="LRR_dom_sf"/>
</dbReference>
<feature type="compositionally biased region" description="Basic and acidic residues" evidence="4">
    <location>
        <begin position="431"/>
        <end position="445"/>
    </location>
</feature>
<evidence type="ECO:0000256" key="2">
    <source>
        <dbReference type="ARBA" id="ARBA00022737"/>
    </source>
</evidence>
<reference evidence="5" key="1">
    <citation type="journal article" date="2010" name="Science">
        <title>Plasticity of animal genome architecture unmasked by rapid evolution of a pelagic tunicate.</title>
        <authorList>
            <person name="Denoeud F."/>
            <person name="Henriet S."/>
            <person name="Mungpakdee S."/>
            <person name="Aury J.M."/>
            <person name="Da Silva C."/>
            <person name="Brinkmann H."/>
            <person name="Mikhaleva J."/>
            <person name="Olsen L.C."/>
            <person name="Jubin C."/>
            <person name="Canestro C."/>
            <person name="Bouquet J.M."/>
            <person name="Danks G."/>
            <person name="Poulain J."/>
            <person name="Campsteijn C."/>
            <person name="Adamski M."/>
            <person name="Cross I."/>
            <person name="Yadetie F."/>
            <person name="Muffato M."/>
            <person name="Louis A."/>
            <person name="Butcher S."/>
            <person name="Tsagkogeorga G."/>
            <person name="Konrad A."/>
            <person name="Singh S."/>
            <person name="Jensen M.F."/>
            <person name="Cong E.H."/>
            <person name="Eikeseth-Otteraa H."/>
            <person name="Noel B."/>
            <person name="Anthouard V."/>
            <person name="Porcel B.M."/>
            <person name="Kachouri-Lafond R."/>
            <person name="Nishino A."/>
            <person name="Ugolini M."/>
            <person name="Chourrout P."/>
            <person name="Nishida H."/>
            <person name="Aasland R."/>
            <person name="Huzurbazar S."/>
            <person name="Westhof E."/>
            <person name="Delsuc F."/>
            <person name="Lehrach H."/>
            <person name="Reinhardt R."/>
            <person name="Weissenbach J."/>
            <person name="Roy S.W."/>
            <person name="Artiguenave F."/>
            <person name="Postlethwait J.H."/>
            <person name="Manak J.R."/>
            <person name="Thompson E.M."/>
            <person name="Jaillon O."/>
            <person name="Du Pasquier L."/>
            <person name="Boudinot P."/>
            <person name="Liberles D.A."/>
            <person name="Volff J.N."/>
            <person name="Philippe H."/>
            <person name="Lenhard B."/>
            <person name="Roest Crollius H."/>
            <person name="Wincker P."/>
            <person name="Chourrout D."/>
        </authorList>
    </citation>
    <scope>NUCLEOTIDE SEQUENCE [LARGE SCALE GENOMIC DNA]</scope>
</reference>
<dbReference type="InterPro" id="IPR055320">
    <property type="entry name" value="CEP72-like"/>
</dbReference>
<evidence type="ECO:0000313" key="5">
    <source>
        <dbReference type="EMBL" id="CBY09429.1"/>
    </source>
</evidence>
<sequence>MEELENGTQCRLSEKKIRVRIGLEKDKQPEDLRTLKLPGSYHDKITHLDNALQNFTRLQNLDLARNALLSLDGLSHLRHLETLNLYYNNVCDLDELYKLKQNKKLENIDLRLNPVTKNEPDYRLFLVHILDNLQRLDDRPVRDAERSTASIHFGQNKKWSRFQKAERAERTVEKETAPVKYKNERVDYIKNNIAKHRAYDDVEDVRMMLDGLNDVLSEDSRTDPSSNSCLEREQFRGVSSTLPNRSVSTQNLPSVGNSPIRRSLSKAKEPETRSFGIANLRQAKRGMTAEDENAAQNEYRSLATLTRAPPSEWTTSDVKNSPQKVKTIPTSVPRRPRNLSSSTVASVVEHSSEQDKLKPLLELIDACYAGPNSLQRSPTFIQKLNTFVSDHAQNEDARHQLIDREIELRASASSEHERLRQQLENAEVEIRRLKNEKTQSMRDSQRSSSSHTSNVNEDLVKMLKESHEMLKKQNERLEQEIDEMRLRHEKEKIALKDNYGRLKSSIRFIHGSMDQLN</sequence>
<dbReference type="SUPFAM" id="SSF52058">
    <property type="entry name" value="L domain-like"/>
    <property type="match status" value="1"/>
</dbReference>
<feature type="region of interest" description="Disordered" evidence="4">
    <location>
        <begin position="216"/>
        <end position="273"/>
    </location>
</feature>
<keyword evidence="1" id="KW-0433">Leucine-rich repeat</keyword>
<feature type="region of interest" description="Disordered" evidence="4">
    <location>
        <begin position="310"/>
        <end position="340"/>
    </location>
</feature>
<dbReference type="PANTHER" id="PTHR23311:SF5">
    <property type="entry name" value="CENTROSOMAL PROTEIN OF 72 KDA"/>
    <property type="match status" value="1"/>
</dbReference>
<dbReference type="AlphaFoldDB" id="E4XCV4"/>
<gene>
    <name evidence="5" type="ORF">GSOID_T00007985001</name>
</gene>
<organism evidence="5">
    <name type="scientific">Oikopleura dioica</name>
    <name type="common">Tunicate</name>
    <dbReference type="NCBI Taxonomy" id="34765"/>
    <lineage>
        <taxon>Eukaryota</taxon>
        <taxon>Metazoa</taxon>
        <taxon>Chordata</taxon>
        <taxon>Tunicata</taxon>
        <taxon>Appendicularia</taxon>
        <taxon>Copelata</taxon>
        <taxon>Oikopleuridae</taxon>
        <taxon>Oikopleura</taxon>
    </lineage>
</organism>
<dbReference type="InterPro" id="IPR001611">
    <property type="entry name" value="Leu-rich_rpt"/>
</dbReference>
<dbReference type="EMBL" id="FN653037">
    <property type="protein sequence ID" value="CBY09429.1"/>
    <property type="molecule type" value="Genomic_DNA"/>
</dbReference>
<feature type="compositionally biased region" description="Polar residues" evidence="4">
    <location>
        <begin position="312"/>
        <end position="330"/>
    </location>
</feature>
<evidence type="ECO:0000313" key="6">
    <source>
        <dbReference type="Proteomes" id="UP000001307"/>
    </source>
</evidence>
<dbReference type="Pfam" id="PF14580">
    <property type="entry name" value="LRR_9"/>
    <property type="match status" value="1"/>
</dbReference>
<keyword evidence="6" id="KW-1185">Reference proteome</keyword>
<feature type="region of interest" description="Disordered" evidence="4">
    <location>
        <begin position="431"/>
        <end position="456"/>
    </location>
</feature>
<dbReference type="InParanoid" id="E4XCV4"/>
<keyword evidence="3" id="KW-0175">Coiled coil</keyword>
<evidence type="ECO:0000256" key="3">
    <source>
        <dbReference type="ARBA" id="ARBA00023054"/>
    </source>
</evidence>
<accession>E4XCV4</accession>
<evidence type="ECO:0000256" key="1">
    <source>
        <dbReference type="ARBA" id="ARBA00022614"/>
    </source>
</evidence>
<feature type="compositionally biased region" description="Polar residues" evidence="4">
    <location>
        <begin position="237"/>
        <end position="257"/>
    </location>
</feature>
<evidence type="ECO:0008006" key="7">
    <source>
        <dbReference type="Google" id="ProtNLM"/>
    </source>
</evidence>